<dbReference type="InterPro" id="IPR000152">
    <property type="entry name" value="EGF-type_Asp/Asn_hydroxyl_site"/>
</dbReference>
<keyword evidence="3 8" id="KW-0245">EGF-like domain</keyword>
<dbReference type="PANTHER" id="PTHR47333">
    <property type="entry name" value="VON WILLEBRAND FACTOR C AND EGF DOMAIN-CONTAINING PROTEIN"/>
    <property type="match status" value="1"/>
</dbReference>
<dbReference type="Proteomes" id="UP001444071">
    <property type="component" value="Unassembled WGS sequence"/>
</dbReference>
<keyword evidence="2" id="KW-0964">Secreted</keyword>
<keyword evidence="7" id="KW-0325">Glycoprotein</keyword>
<evidence type="ECO:0000313" key="12">
    <source>
        <dbReference type="Proteomes" id="UP001444071"/>
    </source>
</evidence>
<keyword evidence="5" id="KW-0677">Repeat</keyword>
<evidence type="ECO:0000256" key="7">
    <source>
        <dbReference type="ARBA" id="ARBA00023180"/>
    </source>
</evidence>
<keyword evidence="4" id="KW-0732">Signal</keyword>
<keyword evidence="12" id="KW-1185">Reference proteome</keyword>
<gene>
    <name evidence="11" type="ORF">XENORESO_016336</name>
</gene>
<dbReference type="PANTHER" id="PTHR47333:SF5">
    <property type="entry name" value="FIBRILLIN-3"/>
    <property type="match status" value="1"/>
</dbReference>
<evidence type="ECO:0000256" key="4">
    <source>
        <dbReference type="ARBA" id="ARBA00022729"/>
    </source>
</evidence>
<dbReference type="SMART" id="SM00179">
    <property type="entry name" value="EGF_CA"/>
    <property type="match status" value="2"/>
</dbReference>
<comment type="caution">
    <text evidence="8">Lacks conserved residue(s) required for the propagation of feature annotation.</text>
</comment>
<evidence type="ECO:0000256" key="6">
    <source>
        <dbReference type="ARBA" id="ARBA00023157"/>
    </source>
</evidence>
<keyword evidence="6" id="KW-1015">Disulfide bond</keyword>
<feature type="domain" description="EGF-like" evidence="9">
    <location>
        <begin position="33"/>
        <end position="73"/>
    </location>
</feature>
<evidence type="ECO:0000259" key="10">
    <source>
        <dbReference type="PROSITE" id="PS51364"/>
    </source>
</evidence>
<name>A0ABV0VZN9_9TELE</name>
<dbReference type="Pfam" id="PF00683">
    <property type="entry name" value="TB"/>
    <property type="match status" value="1"/>
</dbReference>
<evidence type="ECO:0000256" key="8">
    <source>
        <dbReference type="PROSITE-ProRule" id="PRU00076"/>
    </source>
</evidence>
<comment type="caution">
    <text evidence="11">The sequence shown here is derived from an EMBL/GenBank/DDBJ whole genome shotgun (WGS) entry which is preliminary data.</text>
</comment>
<reference evidence="11 12" key="1">
    <citation type="submission" date="2021-06" db="EMBL/GenBank/DDBJ databases">
        <authorList>
            <person name="Palmer J.M."/>
        </authorList>
    </citation>
    <scope>NUCLEOTIDE SEQUENCE [LARGE SCALE GENOMIC DNA]</scope>
    <source>
        <strain evidence="11 12">XR_2019</strain>
        <tissue evidence="11">Muscle</tissue>
    </source>
</reference>
<evidence type="ECO:0000259" key="9">
    <source>
        <dbReference type="PROSITE" id="PS50026"/>
    </source>
</evidence>
<sequence length="127" mass="13605">MCLNGLCINEDGSFKCICKPGYLLDTSGRMCIDIDECETPGMCMNGHCVNTEGSFRCECMAGMAVGLDGRVCVDTHMRSSCYGDYKRGKCVRPLFGAVTKSECCCASTGYAYGEPCQPCPPESSGTI</sequence>
<dbReference type="SUPFAM" id="SSF57581">
    <property type="entry name" value="TB module/8-cys domain"/>
    <property type="match status" value="1"/>
</dbReference>
<accession>A0ABV0VZN9</accession>
<evidence type="ECO:0000313" key="11">
    <source>
        <dbReference type="EMBL" id="MEQ2261823.1"/>
    </source>
</evidence>
<dbReference type="PROSITE" id="PS50026">
    <property type="entry name" value="EGF_3"/>
    <property type="match status" value="1"/>
</dbReference>
<comment type="subcellular location">
    <subcellularLocation>
        <location evidence="1">Secreted</location>
    </subcellularLocation>
</comment>
<proteinExistence type="predicted"/>
<dbReference type="PROSITE" id="PS51364">
    <property type="entry name" value="TB"/>
    <property type="match status" value="1"/>
</dbReference>
<dbReference type="Gene3D" id="3.90.290.10">
    <property type="entry name" value="TGF-beta binding (TB) domain"/>
    <property type="match status" value="1"/>
</dbReference>
<dbReference type="CDD" id="cd00054">
    <property type="entry name" value="EGF_CA"/>
    <property type="match status" value="1"/>
</dbReference>
<dbReference type="InterPro" id="IPR036773">
    <property type="entry name" value="TB_dom_sf"/>
</dbReference>
<dbReference type="PROSITE" id="PS00010">
    <property type="entry name" value="ASX_HYDROXYL"/>
    <property type="match status" value="1"/>
</dbReference>
<dbReference type="SMART" id="SM00181">
    <property type="entry name" value="EGF"/>
    <property type="match status" value="2"/>
</dbReference>
<evidence type="ECO:0000256" key="5">
    <source>
        <dbReference type="ARBA" id="ARBA00022737"/>
    </source>
</evidence>
<dbReference type="InterPro" id="IPR001881">
    <property type="entry name" value="EGF-like_Ca-bd_dom"/>
</dbReference>
<evidence type="ECO:0000256" key="1">
    <source>
        <dbReference type="ARBA" id="ARBA00004613"/>
    </source>
</evidence>
<dbReference type="InterPro" id="IPR000742">
    <property type="entry name" value="EGF"/>
</dbReference>
<dbReference type="InterPro" id="IPR017878">
    <property type="entry name" value="TB_dom"/>
</dbReference>
<dbReference type="PROSITE" id="PS01187">
    <property type="entry name" value="EGF_CA"/>
    <property type="match status" value="1"/>
</dbReference>
<evidence type="ECO:0000256" key="3">
    <source>
        <dbReference type="ARBA" id="ARBA00022536"/>
    </source>
</evidence>
<dbReference type="InterPro" id="IPR049883">
    <property type="entry name" value="NOTCH1_EGF-like"/>
</dbReference>
<organism evidence="11 12">
    <name type="scientific">Xenotaenia resolanae</name>
    <dbReference type="NCBI Taxonomy" id="208358"/>
    <lineage>
        <taxon>Eukaryota</taxon>
        <taxon>Metazoa</taxon>
        <taxon>Chordata</taxon>
        <taxon>Craniata</taxon>
        <taxon>Vertebrata</taxon>
        <taxon>Euteleostomi</taxon>
        <taxon>Actinopterygii</taxon>
        <taxon>Neopterygii</taxon>
        <taxon>Teleostei</taxon>
        <taxon>Neoteleostei</taxon>
        <taxon>Acanthomorphata</taxon>
        <taxon>Ovalentaria</taxon>
        <taxon>Atherinomorphae</taxon>
        <taxon>Cyprinodontiformes</taxon>
        <taxon>Goodeidae</taxon>
        <taxon>Xenotaenia</taxon>
    </lineage>
</organism>
<dbReference type="InterPro" id="IPR052080">
    <property type="entry name" value="vWF_C/EGF_Fibrillin"/>
</dbReference>
<evidence type="ECO:0000256" key="2">
    <source>
        <dbReference type="ARBA" id="ARBA00022525"/>
    </source>
</evidence>
<feature type="domain" description="TB" evidence="10">
    <location>
        <begin position="79"/>
        <end position="124"/>
    </location>
</feature>
<dbReference type="Pfam" id="PF07645">
    <property type="entry name" value="EGF_CA"/>
    <property type="match status" value="2"/>
</dbReference>
<dbReference type="SUPFAM" id="SSF57196">
    <property type="entry name" value="EGF/Laminin"/>
    <property type="match status" value="2"/>
</dbReference>
<dbReference type="Gene3D" id="2.10.25.10">
    <property type="entry name" value="Laminin"/>
    <property type="match status" value="2"/>
</dbReference>
<dbReference type="EMBL" id="JAHRIM010015390">
    <property type="protein sequence ID" value="MEQ2261823.1"/>
    <property type="molecule type" value="Genomic_DNA"/>
</dbReference>
<dbReference type="InterPro" id="IPR018097">
    <property type="entry name" value="EGF_Ca-bd_CS"/>
</dbReference>
<protein>
    <submittedName>
        <fullName evidence="11">Uncharacterized protein</fullName>
    </submittedName>
</protein>